<sequence>MSESAIRAEIFNILSSVQGIGKVYDYDRWAADWSAFINLFKTVIAGKEHIRGFEIVRIAATAAYDDNAEETITHQYRIRGYMSLKDADATEKTFNNLIEEIRDKFRFNFSLNGKCEFAGPVSVDVIDVRTFGSVLCHYCELTLPVHELYTS</sequence>
<accession>A0A5J4L598</accession>
<dbReference type="AlphaFoldDB" id="A0A5J4L598"/>
<gene>
    <name evidence="1" type="ORF">A45J_0404</name>
</gene>
<proteinExistence type="predicted"/>
<comment type="caution">
    <text evidence="1">The sequence shown here is derived from an EMBL/GenBank/DDBJ whole genome shotgun (WGS) entry which is preliminary data.</text>
</comment>
<dbReference type="EMBL" id="BLAB01000001">
    <property type="protein sequence ID" value="GER92686.1"/>
    <property type="molecule type" value="Genomic_DNA"/>
</dbReference>
<reference evidence="1" key="1">
    <citation type="submission" date="2019-10" db="EMBL/GenBank/DDBJ databases">
        <title>Metagenomic sequencing of thiosulfate-disproportionating enrichment culture.</title>
        <authorList>
            <person name="Umezawa K."/>
            <person name="Kojima H."/>
            <person name="Fukui M."/>
        </authorList>
    </citation>
    <scope>NUCLEOTIDE SEQUENCE</scope>
    <source>
        <strain evidence="1">45J</strain>
    </source>
</reference>
<protein>
    <submittedName>
        <fullName evidence="1">Uncharacterized protein</fullName>
    </submittedName>
</protein>
<evidence type="ECO:0000313" key="1">
    <source>
        <dbReference type="EMBL" id="GER92686.1"/>
    </source>
</evidence>
<name>A0A5J4L598_9ZZZZ</name>
<organism evidence="1">
    <name type="scientific">hot springs metagenome</name>
    <dbReference type="NCBI Taxonomy" id="433727"/>
    <lineage>
        <taxon>unclassified sequences</taxon>
        <taxon>metagenomes</taxon>
        <taxon>ecological metagenomes</taxon>
    </lineage>
</organism>